<keyword evidence="1 2" id="KW-0129">CBS domain</keyword>
<dbReference type="PROSITE" id="PS50914">
    <property type="entry name" value="BON"/>
    <property type="match status" value="1"/>
</dbReference>
<dbReference type="Gene3D" id="3.10.580.10">
    <property type="entry name" value="CBS-domain"/>
    <property type="match status" value="1"/>
</dbReference>
<dbReference type="RefSeq" id="WP_386194411.1">
    <property type="nucleotide sequence ID" value="NZ_JBHSBC010000035.1"/>
</dbReference>
<dbReference type="SUPFAM" id="SSF54631">
    <property type="entry name" value="CBS-domain pair"/>
    <property type="match status" value="1"/>
</dbReference>
<feature type="domain" description="BON" evidence="4">
    <location>
        <begin position="153"/>
        <end position="222"/>
    </location>
</feature>
<sequence>MRVNVGDVMTRTVVSVSGDTSCKDVAEALVAHGVSAVPVLDADGHVIGVVSEADLLLKQELKDRYHHEERRPASRTRPSHPVGLGENGERTHENTAADVMTSPAVTVEPQQATAYATRLMDANGIKRLPVVDRRGRLVGIVSRRDLLKILIRPDADITREIQEDVLGRYPRQDASTISLSVDRGIVRLTGRVKRRSDARITAHMATMTNGVLDVIDELKWDEDDAPAPQDR</sequence>
<dbReference type="PROSITE" id="PS51371">
    <property type="entry name" value="CBS"/>
    <property type="match status" value="2"/>
</dbReference>
<feature type="domain" description="CBS" evidence="5">
    <location>
        <begin position="100"/>
        <end position="157"/>
    </location>
</feature>
<comment type="caution">
    <text evidence="6">The sequence shown here is derived from an EMBL/GenBank/DDBJ whole genome shotgun (WGS) entry which is preliminary data.</text>
</comment>
<dbReference type="Proteomes" id="UP001595698">
    <property type="component" value="Unassembled WGS sequence"/>
</dbReference>
<protein>
    <submittedName>
        <fullName evidence="6">CBS domain-containing protein</fullName>
    </submittedName>
</protein>
<dbReference type="InterPro" id="IPR017080">
    <property type="entry name" value="UCP036990_CBS_BON"/>
</dbReference>
<evidence type="ECO:0000256" key="1">
    <source>
        <dbReference type="ARBA" id="ARBA00023122"/>
    </source>
</evidence>
<dbReference type="SMART" id="SM00116">
    <property type="entry name" value="CBS"/>
    <property type="match status" value="2"/>
</dbReference>
<accession>A0ABV8F8D5</accession>
<dbReference type="InterPro" id="IPR051257">
    <property type="entry name" value="Diverse_CBS-Domain"/>
</dbReference>
<evidence type="ECO:0000259" key="5">
    <source>
        <dbReference type="PROSITE" id="PS51371"/>
    </source>
</evidence>
<gene>
    <name evidence="6" type="ORF">ACFOYY_30590</name>
</gene>
<evidence type="ECO:0000256" key="3">
    <source>
        <dbReference type="SAM" id="MobiDB-lite"/>
    </source>
</evidence>
<proteinExistence type="predicted"/>
<feature type="domain" description="CBS" evidence="5">
    <location>
        <begin position="9"/>
        <end position="69"/>
    </location>
</feature>
<organism evidence="6 7">
    <name type="scientific">Streptosporangium jomthongense</name>
    <dbReference type="NCBI Taxonomy" id="1193683"/>
    <lineage>
        <taxon>Bacteria</taxon>
        <taxon>Bacillati</taxon>
        <taxon>Actinomycetota</taxon>
        <taxon>Actinomycetes</taxon>
        <taxon>Streptosporangiales</taxon>
        <taxon>Streptosporangiaceae</taxon>
        <taxon>Streptosporangium</taxon>
    </lineage>
</organism>
<keyword evidence="7" id="KW-1185">Reference proteome</keyword>
<dbReference type="PIRSF" id="PIRSF036990">
    <property type="entry name" value="UCP036990_CBS_BON"/>
    <property type="match status" value="1"/>
</dbReference>
<dbReference type="PANTHER" id="PTHR43080">
    <property type="entry name" value="CBS DOMAIN-CONTAINING PROTEIN CBSX3, MITOCHONDRIAL"/>
    <property type="match status" value="1"/>
</dbReference>
<dbReference type="CDD" id="cd04586">
    <property type="entry name" value="CBS_pair_BON_assoc"/>
    <property type="match status" value="1"/>
</dbReference>
<feature type="region of interest" description="Disordered" evidence="3">
    <location>
        <begin position="65"/>
        <end position="89"/>
    </location>
</feature>
<dbReference type="EMBL" id="JBHSBC010000035">
    <property type="protein sequence ID" value="MFC3984519.1"/>
    <property type="molecule type" value="Genomic_DNA"/>
</dbReference>
<dbReference type="Gene3D" id="3.30.1340.30">
    <property type="match status" value="1"/>
</dbReference>
<name>A0ABV8F8D5_9ACTN</name>
<dbReference type="Pfam" id="PF04972">
    <property type="entry name" value="BON"/>
    <property type="match status" value="1"/>
</dbReference>
<dbReference type="InterPro" id="IPR000644">
    <property type="entry name" value="CBS_dom"/>
</dbReference>
<dbReference type="InterPro" id="IPR007055">
    <property type="entry name" value="BON_dom"/>
</dbReference>
<dbReference type="InterPro" id="IPR046342">
    <property type="entry name" value="CBS_dom_sf"/>
</dbReference>
<dbReference type="Pfam" id="PF00571">
    <property type="entry name" value="CBS"/>
    <property type="match status" value="2"/>
</dbReference>
<evidence type="ECO:0000313" key="6">
    <source>
        <dbReference type="EMBL" id="MFC3984519.1"/>
    </source>
</evidence>
<evidence type="ECO:0000256" key="2">
    <source>
        <dbReference type="PROSITE-ProRule" id="PRU00703"/>
    </source>
</evidence>
<dbReference type="PANTHER" id="PTHR43080:SF29">
    <property type="entry name" value="OS02G0818000 PROTEIN"/>
    <property type="match status" value="1"/>
</dbReference>
<evidence type="ECO:0000259" key="4">
    <source>
        <dbReference type="PROSITE" id="PS50914"/>
    </source>
</evidence>
<evidence type="ECO:0000313" key="7">
    <source>
        <dbReference type="Proteomes" id="UP001595698"/>
    </source>
</evidence>
<reference evidence="7" key="1">
    <citation type="journal article" date="2019" name="Int. J. Syst. Evol. Microbiol.">
        <title>The Global Catalogue of Microorganisms (GCM) 10K type strain sequencing project: providing services to taxonomists for standard genome sequencing and annotation.</title>
        <authorList>
            <consortium name="The Broad Institute Genomics Platform"/>
            <consortium name="The Broad Institute Genome Sequencing Center for Infectious Disease"/>
            <person name="Wu L."/>
            <person name="Ma J."/>
        </authorList>
    </citation>
    <scope>NUCLEOTIDE SEQUENCE [LARGE SCALE GENOMIC DNA]</scope>
    <source>
        <strain evidence="7">TBRC 7912</strain>
    </source>
</reference>